<dbReference type="EMBL" id="JABEZW010000005">
    <property type="protein sequence ID" value="MBA0765712.1"/>
    <property type="molecule type" value="Genomic_DNA"/>
</dbReference>
<comment type="caution">
    <text evidence="1">The sequence shown here is derived from an EMBL/GenBank/DDBJ whole genome shotgun (WGS) entry which is preliminary data.</text>
</comment>
<dbReference type="Proteomes" id="UP000593568">
    <property type="component" value="Unassembled WGS sequence"/>
</dbReference>
<gene>
    <name evidence="1" type="ORF">Gotri_014868</name>
</gene>
<keyword evidence="2" id="KW-1185">Reference proteome</keyword>
<evidence type="ECO:0000313" key="1">
    <source>
        <dbReference type="EMBL" id="MBA0765712.1"/>
    </source>
</evidence>
<feature type="non-terminal residue" evidence="1">
    <location>
        <position position="1"/>
    </location>
</feature>
<dbReference type="AlphaFoldDB" id="A0A7J9DY53"/>
<evidence type="ECO:0000313" key="2">
    <source>
        <dbReference type="Proteomes" id="UP000593568"/>
    </source>
</evidence>
<name>A0A7J9DY53_9ROSI</name>
<reference evidence="1 2" key="1">
    <citation type="journal article" date="2019" name="Genome Biol. Evol.">
        <title>Insights into the evolution of the New World diploid cottons (Gossypium, subgenus Houzingenia) based on genome sequencing.</title>
        <authorList>
            <person name="Grover C.E."/>
            <person name="Arick M.A. 2nd"/>
            <person name="Thrash A."/>
            <person name="Conover J.L."/>
            <person name="Sanders W.S."/>
            <person name="Peterson D.G."/>
            <person name="Frelichowski J.E."/>
            <person name="Scheffler J.A."/>
            <person name="Scheffler B.E."/>
            <person name="Wendel J.F."/>
        </authorList>
    </citation>
    <scope>NUCLEOTIDE SEQUENCE [LARGE SCALE GENOMIC DNA]</scope>
    <source>
        <strain evidence="1">8</strain>
        <tissue evidence="1">Leaf</tissue>
    </source>
</reference>
<sequence>VTFESGRDEIPLPEEELVQVSVKRSLVGEEDLELILEGCLWFFQRQLIIFDKLTQYMERSKIRLVLLLFWLKMGPCLPECDKKDLMHVVGSTFGGVIRSEVKGEYCRLKVQLDMQKPLQKAIFISMEH</sequence>
<proteinExistence type="predicted"/>
<protein>
    <submittedName>
        <fullName evidence="1">Uncharacterized protein</fullName>
    </submittedName>
</protein>
<organism evidence="1 2">
    <name type="scientific">Gossypium trilobum</name>
    <dbReference type="NCBI Taxonomy" id="34281"/>
    <lineage>
        <taxon>Eukaryota</taxon>
        <taxon>Viridiplantae</taxon>
        <taxon>Streptophyta</taxon>
        <taxon>Embryophyta</taxon>
        <taxon>Tracheophyta</taxon>
        <taxon>Spermatophyta</taxon>
        <taxon>Magnoliopsida</taxon>
        <taxon>eudicotyledons</taxon>
        <taxon>Gunneridae</taxon>
        <taxon>Pentapetalae</taxon>
        <taxon>rosids</taxon>
        <taxon>malvids</taxon>
        <taxon>Malvales</taxon>
        <taxon>Malvaceae</taxon>
        <taxon>Malvoideae</taxon>
        <taxon>Gossypium</taxon>
    </lineage>
</organism>
<accession>A0A7J9DY53</accession>